<keyword evidence="1" id="KW-0812">Transmembrane</keyword>
<organism evidence="3 4">
    <name type="scientific">Micavibrio aeruginosavorus</name>
    <dbReference type="NCBI Taxonomy" id="349221"/>
    <lineage>
        <taxon>Bacteria</taxon>
        <taxon>Pseudomonadati</taxon>
        <taxon>Bdellovibrionota</taxon>
        <taxon>Bdellovibrionia</taxon>
        <taxon>Bdellovibrionales</taxon>
        <taxon>Pseudobdellovibrionaceae</taxon>
        <taxon>Micavibrio</taxon>
    </lineage>
</organism>
<gene>
    <name evidence="3" type="ORF">HYS17_11955</name>
</gene>
<evidence type="ECO:0000256" key="1">
    <source>
        <dbReference type="SAM" id="Phobius"/>
    </source>
</evidence>
<reference evidence="3 4" key="1">
    <citation type="submission" date="2020-07" db="EMBL/GenBank/DDBJ databases">
        <title>Huge and variable diversity of episymbiotic CPR bacteria and DPANN archaea in groundwater ecosystems.</title>
        <authorList>
            <person name="He C.Y."/>
            <person name="Keren R."/>
            <person name="Whittaker M."/>
            <person name="Farag I.F."/>
            <person name="Doudna J."/>
            <person name="Cate J.H.D."/>
            <person name="Banfield J.F."/>
        </authorList>
    </citation>
    <scope>NUCLEOTIDE SEQUENCE [LARGE SCALE GENOMIC DNA]</scope>
    <source>
        <strain evidence="3">NC_groundwater_70_Ag_B-0.1um_54_66</strain>
    </source>
</reference>
<dbReference type="EMBL" id="CP066681">
    <property type="protein sequence ID" value="QQG36181.1"/>
    <property type="molecule type" value="Genomic_DNA"/>
</dbReference>
<evidence type="ECO:0000256" key="2">
    <source>
        <dbReference type="SAM" id="SignalP"/>
    </source>
</evidence>
<feature type="signal peptide" evidence="2">
    <location>
        <begin position="1"/>
        <end position="25"/>
    </location>
</feature>
<proteinExistence type="predicted"/>
<evidence type="ECO:0000313" key="3">
    <source>
        <dbReference type="EMBL" id="QQG36181.1"/>
    </source>
</evidence>
<keyword evidence="2" id="KW-0732">Signal</keyword>
<feature type="transmembrane region" description="Helical" evidence="1">
    <location>
        <begin position="35"/>
        <end position="54"/>
    </location>
</feature>
<name>A0A7T5UGR4_9BACT</name>
<dbReference type="AlphaFoldDB" id="A0A7T5UGR4"/>
<feature type="chain" id="PRO_5032994696" evidence="2">
    <location>
        <begin position="26"/>
        <end position="88"/>
    </location>
</feature>
<protein>
    <submittedName>
        <fullName evidence="3">Uncharacterized protein</fullName>
    </submittedName>
</protein>
<sequence>MKRFFYRPLLAAALLNLMLVGSAHAYIDMGTGSMIFQMIVGGIVGASFTIKLYWRAIVKKVRRLLGMPVIENEAAEGQSHDSQHPAKD</sequence>
<accession>A0A7T5UGR4</accession>
<evidence type="ECO:0000313" key="4">
    <source>
        <dbReference type="Proteomes" id="UP000595362"/>
    </source>
</evidence>
<keyword evidence="1" id="KW-1133">Transmembrane helix</keyword>
<keyword evidence="1" id="KW-0472">Membrane</keyword>
<dbReference type="Proteomes" id="UP000595362">
    <property type="component" value="Chromosome"/>
</dbReference>